<dbReference type="InterPro" id="IPR036909">
    <property type="entry name" value="Cyt_c-like_dom_sf"/>
</dbReference>
<dbReference type="Gene3D" id="1.10.760.10">
    <property type="entry name" value="Cytochrome c-like domain"/>
    <property type="match status" value="1"/>
</dbReference>
<dbReference type="GO" id="GO:0046872">
    <property type="term" value="F:metal ion binding"/>
    <property type="evidence" value="ECO:0007669"/>
    <property type="project" value="UniProtKB-KW"/>
</dbReference>
<sequence>MLKSPKTWIALMAFVTFTAGCGLYGAGGPNNNVPRGKEGQQPQGVTDVNNTRNPLLDHKTNRSRAKKVSAATKTPQNPQAVKAGAIVFQRDCASCHGPQGIGTTGAPRLAAPSGVVSTFGDVAKLKTFIATHMPANHPGSLDAKDATTVSQYVWHIAEGK</sequence>
<evidence type="ECO:0000256" key="3">
    <source>
        <dbReference type="ARBA" id="ARBA00023004"/>
    </source>
</evidence>
<evidence type="ECO:0000259" key="7">
    <source>
        <dbReference type="PROSITE" id="PS51007"/>
    </source>
</evidence>
<dbReference type="AlphaFoldDB" id="A0A1R0ILJ1"/>
<dbReference type="Proteomes" id="UP000242705">
    <property type="component" value="Unassembled WGS sequence"/>
</dbReference>
<evidence type="ECO:0000256" key="4">
    <source>
        <dbReference type="PROSITE-ProRule" id="PRU00433"/>
    </source>
</evidence>
<gene>
    <name evidence="8" type="ORF">C7B47_04395</name>
</gene>
<keyword evidence="2 4" id="KW-0479">Metal-binding</keyword>
<dbReference type="SUPFAM" id="SSF46626">
    <property type="entry name" value="Cytochrome c"/>
    <property type="match status" value="1"/>
</dbReference>
<protein>
    <recommendedName>
        <fullName evidence="7">Cytochrome c domain-containing protein</fullName>
    </recommendedName>
</protein>
<dbReference type="PROSITE" id="PS51007">
    <property type="entry name" value="CYTC"/>
    <property type="match status" value="1"/>
</dbReference>
<keyword evidence="3 4" id="KW-0408">Iron</keyword>
<feature type="signal peptide" evidence="6">
    <location>
        <begin position="1"/>
        <end position="21"/>
    </location>
</feature>
<dbReference type="GO" id="GO:0009055">
    <property type="term" value="F:electron transfer activity"/>
    <property type="evidence" value="ECO:0007669"/>
    <property type="project" value="InterPro"/>
</dbReference>
<keyword evidence="6" id="KW-0732">Signal</keyword>
<feature type="compositionally biased region" description="Polar residues" evidence="5">
    <location>
        <begin position="40"/>
        <end position="53"/>
    </location>
</feature>
<dbReference type="GO" id="GO:0020037">
    <property type="term" value="F:heme binding"/>
    <property type="evidence" value="ECO:0007669"/>
    <property type="project" value="InterPro"/>
</dbReference>
<dbReference type="Pfam" id="PF13442">
    <property type="entry name" value="Cytochrome_CBB3"/>
    <property type="match status" value="1"/>
</dbReference>
<feature type="chain" id="PRO_5039625797" description="Cytochrome c domain-containing protein" evidence="6">
    <location>
        <begin position="22"/>
        <end position="160"/>
    </location>
</feature>
<dbReference type="RefSeq" id="WP_020376718.1">
    <property type="nucleotide sequence ID" value="NZ_MDZD01000009.1"/>
</dbReference>
<comment type="caution">
    <text evidence="8">The sequence shown here is derived from an EMBL/GenBank/DDBJ whole genome shotgun (WGS) entry which is preliminary data.</text>
</comment>
<evidence type="ECO:0000256" key="5">
    <source>
        <dbReference type="SAM" id="MobiDB-lite"/>
    </source>
</evidence>
<evidence type="ECO:0000256" key="2">
    <source>
        <dbReference type="ARBA" id="ARBA00022723"/>
    </source>
</evidence>
<name>A0A1R0ILJ1_SULTH</name>
<organism evidence="8 9">
    <name type="scientific">Sulfobacillus thermosulfidooxidans</name>
    <dbReference type="NCBI Taxonomy" id="28034"/>
    <lineage>
        <taxon>Bacteria</taxon>
        <taxon>Bacillati</taxon>
        <taxon>Bacillota</taxon>
        <taxon>Clostridia</taxon>
        <taxon>Eubacteriales</taxon>
        <taxon>Clostridiales Family XVII. Incertae Sedis</taxon>
        <taxon>Sulfobacillus</taxon>
    </lineage>
</organism>
<accession>A0A1R0ILJ1</accession>
<evidence type="ECO:0000256" key="1">
    <source>
        <dbReference type="ARBA" id="ARBA00022617"/>
    </source>
</evidence>
<dbReference type="PROSITE" id="PS51257">
    <property type="entry name" value="PROKAR_LIPOPROTEIN"/>
    <property type="match status" value="1"/>
</dbReference>
<feature type="domain" description="Cytochrome c" evidence="7">
    <location>
        <begin position="79"/>
        <end position="157"/>
    </location>
</feature>
<proteinExistence type="predicted"/>
<evidence type="ECO:0000313" key="9">
    <source>
        <dbReference type="Proteomes" id="UP000242705"/>
    </source>
</evidence>
<keyword evidence="1 4" id="KW-0349">Heme</keyword>
<reference evidence="8 9" key="1">
    <citation type="journal article" date="2014" name="BMC Genomics">
        <title>Comparison of environmental and isolate Sulfobacillus genomes reveals diverse carbon, sulfur, nitrogen, and hydrogen metabolisms.</title>
        <authorList>
            <person name="Justice N.B."/>
            <person name="Norman A."/>
            <person name="Brown C.T."/>
            <person name="Singh A."/>
            <person name="Thomas B.C."/>
            <person name="Banfield J.F."/>
        </authorList>
    </citation>
    <scope>NUCLEOTIDE SEQUENCE [LARGE SCALE GENOMIC DNA]</scope>
    <source>
        <strain evidence="8">AMDSBA5</strain>
    </source>
</reference>
<dbReference type="EMBL" id="PXYX01000006">
    <property type="protein sequence ID" value="PSR28413.1"/>
    <property type="molecule type" value="Genomic_DNA"/>
</dbReference>
<dbReference type="InterPro" id="IPR009056">
    <property type="entry name" value="Cyt_c-like_dom"/>
</dbReference>
<evidence type="ECO:0000313" key="8">
    <source>
        <dbReference type="EMBL" id="PSR28413.1"/>
    </source>
</evidence>
<evidence type="ECO:0000256" key="6">
    <source>
        <dbReference type="SAM" id="SignalP"/>
    </source>
</evidence>
<feature type="region of interest" description="Disordered" evidence="5">
    <location>
        <begin position="32"/>
        <end position="76"/>
    </location>
</feature>